<dbReference type="InterPro" id="IPR006119">
    <property type="entry name" value="Resolv_N"/>
</dbReference>
<accession>A0ABW0U8J5</accession>
<dbReference type="Gene3D" id="3.40.50.1390">
    <property type="entry name" value="Resolvase, N-terminal catalytic domain"/>
    <property type="match status" value="1"/>
</dbReference>
<sequence length="45" mass="5288">MAAQLQTLRQYAQIYNWEVIDEYVDEGISGKSVKGRPEMKRLIKM</sequence>
<gene>
    <name evidence="2" type="ORF">ACFPTR_08835</name>
</gene>
<dbReference type="EMBL" id="JBHSPF010000045">
    <property type="protein sequence ID" value="MFC5628976.1"/>
    <property type="molecule type" value="Genomic_DNA"/>
</dbReference>
<keyword evidence="3" id="KW-1185">Reference proteome</keyword>
<protein>
    <submittedName>
        <fullName evidence="2">Recombinase family protein</fullName>
    </submittedName>
</protein>
<feature type="domain" description="Resolvase/invertase-type recombinase catalytic" evidence="1">
    <location>
        <begin position="2"/>
        <end position="44"/>
    </location>
</feature>
<evidence type="ECO:0000313" key="2">
    <source>
        <dbReference type="EMBL" id="MFC5628976.1"/>
    </source>
</evidence>
<comment type="caution">
    <text evidence="2">The sequence shown here is derived from an EMBL/GenBank/DDBJ whole genome shotgun (WGS) entry which is preliminary data.</text>
</comment>
<dbReference type="SUPFAM" id="SSF53041">
    <property type="entry name" value="Resolvase-like"/>
    <property type="match status" value="1"/>
</dbReference>
<evidence type="ECO:0000313" key="3">
    <source>
        <dbReference type="Proteomes" id="UP001596143"/>
    </source>
</evidence>
<dbReference type="InterPro" id="IPR036162">
    <property type="entry name" value="Resolvase-like_N_sf"/>
</dbReference>
<name>A0ABW0U8J5_9BACI</name>
<evidence type="ECO:0000259" key="1">
    <source>
        <dbReference type="Pfam" id="PF00239"/>
    </source>
</evidence>
<dbReference type="RefSeq" id="WP_270895506.1">
    <property type="nucleotide sequence ID" value="NZ_JBHSPF010000045.1"/>
</dbReference>
<proteinExistence type="predicted"/>
<dbReference type="Proteomes" id="UP001596143">
    <property type="component" value="Unassembled WGS sequence"/>
</dbReference>
<organism evidence="2 3">
    <name type="scientific">Aliibacillus thermotolerans</name>
    <dbReference type="NCBI Taxonomy" id="1834418"/>
    <lineage>
        <taxon>Bacteria</taxon>
        <taxon>Bacillati</taxon>
        <taxon>Bacillota</taxon>
        <taxon>Bacilli</taxon>
        <taxon>Bacillales</taxon>
        <taxon>Bacillaceae</taxon>
        <taxon>Aliibacillus</taxon>
    </lineage>
</organism>
<reference evidence="3" key="1">
    <citation type="journal article" date="2019" name="Int. J. Syst. Evol. Microbiol.">
        <title>The Global Catalogue of Microorganisms (GCM) 10K type strain sequencing project: providing services to taxonomists for standard genome sequencing and annotation.</title>
        <authorList>
            <consortium name="The Broad Institute Genomics Platform"/>
            <consortium name="The Broad Institute Genome Sequencing Center for Infectious Disease"/>
            <person name="Wu L."/>
            <person name="Ma J."/>
        </authorList>
    </citation>
    <scope>NUCLEOTIDE SEQUENCE [LARGE SCALE GENOMIC DNA]</scope>
    <source>
        <strain evidence="3">CGMCC 1.15790</strain>
    </source>
</reference>
<dbReference type="Pfam" id="PF00239">
    <property type="entry name" value="Resolvase"/>
    <property type="match status" value="1"/>
</dbReference>